<dbReference type="EMBL" id="JAULBC010000005">
    <property type="protein sequence ID" value="MEX6688844.1"/>
    <property type="molecule type" value="Genomic_DNA"/>
</dbReference>
<proteinExistence type="predicted"/>
<comment type="caution">
    <text evidence="2">The sequence shown here is derived from an EMBL/GenBank/DDBJ whole genome shotgun (WGS) entry which is preliminary data.</text>
</comment>
<dbReference type="Pfam" id="PF12804">
    <property type="entry name" value="NTP_transf_3"/>
    <property type="match status" value="1"/>
</dbReference>
<feature type="domain" description="MobA-like NTP transferase" evidence="1">
    <location>
        <begin position="7"/>
        <end position="168"/>
    </location>
</feature>
<dbReference type="InterPro" id="IPR029044">
    <property type="entry name" value="Nucleotide-diphossugar_trans"/>
</dbReference>
<dbReference type="PANTHER" id="PTHR43777">
    <property type="entry name" value="MOLYBDENUM COFACTOR CYTIDYLYLTRANSFERASE"/>
    <property type="match status" value="1"/>
</dbReference>
<keyword evidence="3" id="KW-1185">Reference proteome</keyword>
<dbReference type="PANTHER" id="PTHR43777:SF1">
    <property type="entry name" value="MOLYBDENUM COFACTOR CYTIDYLYLTRANSFERASE"/>
    <property type="match status" value="1"/>
</dbReference>
<dbReference type="Gene3D" id="3.90.550.10">
    <property type="entry name" value="Spore Coat Polysaccharide Biosynthesis Protein SpsA, Chain A"/>
    <property type="match status" value="1"/>
</dbReference>
<evidence type="ECO:0000259" key="1">
    <source>
        <dbReference type="Pfam" id="PF12804"/>
    </source>
</evidence>
<name>A0ABV3ZI66_9BACT</name>
<organism evidence="2 3">
    <name type="scientific">Danxiaibacter flavus</name>
    <dbReference type="NCBI Taxonomy" id="3049108"/>
    <lineage>
        <taxon>Bacteria</taxon>
        <taxon>Pseudomonadati</taxon>
        <taxon>Bacteroidota</taxon>
        <taxon>Chitinophagia</taxon>
        <taxon>Chitinophagales</taxon>
        <taxon>Chitinophagaceae</taxon>
        <taxon>Danxiaibacter</taxon>
    </lineage>
</organism>
<dbReference type="Proteomes" id="UP001560573">
    <property type="component" value="Unassembled WGS sequence"/>
</dbReference>
<dbReference type="InterPro" id="IPR025877">
    <property type="entry name" value="MobA-like_NTP_Trfase"/>
</dbReference>
<reference evidence="2 3" key="1">
    <citation type="submission" date="2023-07" db="EMBL/GenBank/DDBJ databases">
        <authorList>
            <person name="Lian W.-H."/>
        </authorList>
    </citation>
    <scope>NUCLEOTIDE SEQUENCE [LARGE SCALE GENOMIC DNA]</scope>
    <source>
        <strain evidence="2 3">SYSU DXS3180</strain>
    </source>
</reference>
<evidence type="ECO:0000313" key="2">
    <source>
        <dbReference type="EMBL" id="MEX6688844.1"/>
    </source>
</evidence>
<dbReference type="CDD" id="cd04182">
    <property type="entry name" value="GT_2_like_f"/>
    <property type="match status" value="1"/>
</dbReference>
<sequence length="197" mass="21263">MHKTATVILAAGSSTRLGLPKQLLAYNGKTLLQHAIDEAAKAGADPIVVVLGFKAEEISETIKRNNVELFINAGWEQGMASGISGGVGKALQLDEKLEQLIITVCDQPFVTASLFNELKKVQRETQQHIVACAYADTIGTPVLFTKKYFSHLQALTGEEGAKKIVKTNMDDVAAVEFSPGEIDIDTVDDYDGLVQTE</sequence>
<accession>A0ABV3ZI66</accession>
<protein>
    <submittedName>
        <fullName evidence="2">Nucleotidyltransferase family protein</fullName>
    </submittedName>
</protein>
<dbReference type="SUPFAM" id="SSF53448">
    <property type="entry name" value="Nucleotide-diphospho-sugar transferases"/>
    <property type="match status" value="1"/>
</dbReference>
<evidence type="ECO:0000313" key="3">
    <source>
        <dbReference type="Proteomes" id="UP001560573"/>
    </source>
</evidence>
<dbReference type="RefSeq" id="WP_369330254.1">
    <property type="nucleotide sequence ID" value="NZ_JAULBC010000005.1"/>
</dbReference>
<gene>
    <name evidence="2" type="ORF">QTN47_15155</name>
</gene>